<dbReference type="InterPro" id="IPR050194">
    <property type="entry name" value="Glycosyltransferase_grp1"/>
</dbReference>
<dbReference type="InterPro" id="IPR001296">
    <property type="entry name" value="Glyco_trans_1"/>
</dbReference>
<gene>
    <name evidence="3" type="ORF">GCM10011390_13290</name>
</gene>
<evidence type="ECO:0000259" key="1">
    <source>
        <dbReference type="Pfam" id="PF00534"/>
    </source>
</evidence>
<dbReference type="AlphaFoldDB" id="A0A916ZG73"/>
<keyword evidence="3" id="KW-0808">Transferase</keyword>
<proteinExistence type="predicted"/>
<reference evidence="3" key="1">
    <citation type="journal article" date="2014" name="Int. J. Syst. Evol. Microbiol.">
        <title>Complete genome sequence of Corynebacterium casei LMG S-19264T (=DSM 44701T), isolated from a smear-ripened cheese.</title>
        <authorList>
            <consortium name="US DOE Joint Genome Institute (JGI-PGF)"/>
            <person name="Walter F."/>
            <person name="Albersmeier A."/>
            <person name="Kalinowski J."/>
            <person name="Ruckert C."/>
        </authorList>
    </citation>
    <scope>NUCLEOTIDE SEQUENCE</scope>
    <source>
        <strain evidence="3">CGMCC 1.15367</strain>
    </source>
</reference>
<evidence type="ECO:0000313" key="3">
    <source>
        <dbReference type="EMBL" id="GGD95880.1"/>
    </source>
</evidence>
<name>A0A916ZG73_9HYPH</name>
<evidence type="ECO:0000313" key="4">
    <source>
        <dbReference type="Proteomes" id="UP000644699"/>
    </source>
</evidence>
<comment type="caution">
    <text evidence="3">The sequence shown here is derived from an EMBL/GenBank/DDBJ whole genome shotgun (WGS) entry which is preliminary data.</text>
</comment>
<reference evidence="3" key="2">
    <citation type="submission" date="2020-09" db="EMBL/GenBank/DDBJ databases">
        <authorList>
            <person name="Sun Q."/>
            <person name="Zhou Y."/>
        </authorList>
    </citation>
    <scope>NUCLEOTIDE SEQUENCE</scope>
    <source>
        <strain evidence="3">CGMCC 1.15367</strain>
    </source>
</reference>
<protein>
    <submittedName>
        <fullName evidence="3">Glycosyl transferase</fullName>
    </submittedName>
</protein>
<dbReference type="Gene3D" id="3.40.50.2000">
    <property type="entry name" value="Glycogen Phosphorylase B"/>
    <property type="match status" value="1"/>
</dbReference>
<dbReference type="InterPro" id="IPR028098">
    <property type="entry name" value="Glyco_trans_4-like_N"/>
</dbReference>
<dbReference type="Pfam" id="PF13439">
    <property type="entry name" value="Glyco_transf_4"/>
    <property type="match status" value="1"/>
</dbReference>
<evidence type="ECO:0000259" key="2">
    <source>
        <dbReference type="Pfam" id="PF13439"/>
    </source>
</evidence>
<dbReference type="SUPFAM" id="SSF53756">
    <property type="entry name" value="UDP-Glycosyltransferase/glycogen phosphorylase"/>
    <property type="match status" value="1"/>
</dbReference>
<sequence>MKIAIVHYWLVSMRGGEKVLEELCRLYPTADIFTLVLDRDAISPFLASRTIHTSFLQRIPGARKHYQKLLPLMPFALEHLDLSAYDLVISSESGPAKGVITRPDAVHVCYCHSPMRYVWDHYHVYRRDLPWSAQLLLMLFAPPLRAWDCSTSARVDAFVANSHHVARRIKRYYNREADVIHPPVAIDDFAIEDGSKDFYLCAGQLVTYKRIDIAVRAFTKTNRRLVVIGEGAQLEKLKQIAGPTITFLGHQPFPVLREHMARCRALVFPGEEDFGIVPLEVMASGRPVIAFDAGGARETVPPNRGFRFAEQTVESLLDAVERFEAVENEIDSVALRQHASGFAPDVFRERMRNFVEARIAASLATGAPAAGETVRSWNRPANEDHPPVAFARLGDMESKGF</sequence>
<dbReference type="EMBL" id="BMIQ01000002">
    <property type="protein sequence ID" value="GGD95880.1"/>
    <property type="molecule type" value="Genomic_DNA"/>
</dbReference>
<dbReference type="PANTHER" id="PTHR45947:SF3">
    <property type="entry name" value="SULFOQUINOVOSYL TRANSFERASE SQD2"/>
    <property type="match status" value="1"/>
</dbReference>
<keyword evidence="4" id="KW-1185">Reference proteome</keyword>
<feature type="domain" description="Glycosyl transferase family 1" evidence="1">
    <location>
        <begin position="193"/>
        <end position="327"/>
    </location>
</feature>
<dbReference type="Pfam" id="PF00534">
    <property type="entry name" value="Glycos_transf_1"/>
    <property type="match status" value="1"/>
</dbReference>
<organism evidence="3 4">
    <name type="scientific">Aureimonas endophytica</name>
    <dbReference type="NCBI Taxonomy" id="2027858"/>
    <lineage>
        <taxon>Bacteria</taxon>
        <taxon>Pseudomonadati</taxon>
        <taxon>Pseudomonadota</taxon>
        <taxon>Alphaproteobacteria</taxon>
        <taxon>Hyphomicrobiales</taxon>
        <taxon>Aurantimonadaceae</taxon>
        <taxon>Aureimonas</taxon>
    </lineage>
</organism>
<feature type="domain" description="Glycosyltransferase subfamily 4-like N-terminal" evidence="2">
    <location>
        <begin position="14"/>
        <end position="186"/>
    </location>
</feature>
<dbReference type="Proteomes" id="UP000644699">
    <property type="component" value="Unassembled WGS sequence"/>
</dbReference>
<dbReference type="PANTHER" id="PTHR45947">
    <property type="entry name" value="SULFOQUINOVOSYL TRANSFERASE SQD2"/>
    <property type="match status" value="1"/>
</dbReference>
<dbReference type="GO" id="GO:0016757">
    <property type="term" value="F:glycosyltransferase activity"/>
    <property type="evidence" value="ECO:0007669"/>
    <property type="project" value="InterPro"/>
</dbReference>
<accession>A0A916ZG73</accession>